<proteinExistence type="predicted"/>
<reference evidence="1" key="1">
    <citation type="submission" date="2015-11" db="EMBL/GenBank/DDBJ databases">
        <title>De novo transcriptome assembly of four potential Pierce s Disease insect vectors from Arizona vineyards.</title>
        <authorList>
            <person name="Tassone E.E."/>
        </authorList>
    </citation>
    <scope>NUCLEOTIDE SEQUENCE</scope>
</reference>
<evidence type="ECO:0000313" key="1">
    <source>
        <dbReference type="EMBL" id="JAT00250.1"/>
    </source>
</evidence>
<name>A0A1B6JM51_9HEMI</name>
<dbReference type="EMBL" id="GECU01007457">
    <property type="protein sequence ID" value="JAT00250.1"/>
    <property type="molecule type" value="Transcribed_RNA"/>
</dbReference>
<organism evidence="1">
    <name type="scientific">Homalodisca liturata</name>
    <dbReference type="NCBI Taxonomy" id="320908"/>
    <lineage>
        <taxon>Eukaryota</taxon>
        <taxon>Metazoa</taxon>
        <taxon>Ecdysozoa</taxon>
        <taxon>Arthropoda</taxon>
        <taxon>Hexapoda</taxon>
        <taxon>Insecta</taxon>
        <taxon>Pterygota</taxon>
        <taxon>Neoptera</taxon>
        <taxon>Paraneoptera</taxon>
        <taxon>Hemiptera</taxon>
        <taxon>Auchenorrhyncha</taxon>
        <taxon>Membracoidea</taxon>
        <taxon>Cicadellidae</taxon>
        <taxon>Cicadellinae</taxon>
        <taxon>Proconiini</taxon>
        <taxon>Homalodisca</taxon>
    </lineage>
</organism>
<protein>
    <submittedName>
        <fullName evidence="1">Uncharacterized protein</fullName>
    </submittedName>
</protein>
<dbReference type="AlphaFoldDB" id="A0A1B6JM51"/>
<gene>
    <name evidence="1" type="ORF">g.38857</name>
</gene>
<sequence>MKGQSILITAQTNMAANIKYLGPHLHDRCPPGAVVRKYPQKREPIMIPFWELVQDSTGKLGFNFALSVIATIAIEILERMAKSKALEENVKSAWQCRVPNPGGLDIV</sequence>
<accession>A0A1B6JM51</accession>